<feature type="region of interest" description="Disordered" evidence="1">
    <location>
        <begin position="386"/>
        <end position="440"/>
    </location>
</feature>
<protein>
    <recommendedName>
        <fullName evidence="4">DUF3835 domain-containing protein</fullName>
    </recommendedName>
</protein>
<feature type="region of interest" description="Disordered" evidence="1">
    <location>
        <begin position="257"/>
        <end position="335"/>
    </location>
</feature>
<proteinExistence type="predicted"/>
<sequence>MDDAPRPLTLRTRTLDADGNVPRRIPFQQRSLAHNPTLRRKPSELHLRSSAIARLGIPEAEARLALEASRVRGALHRSVSAINLDEQRAAYPSPSEFDHMPCAPQRNVDDQIINQLLLEWTAHGADGPRRNERAEMGTGQEIMSGDESVDRDDQSTSSVVEDDYYGFSEELTSRDNISKTHEHVQTPGVDLQATASAGTEPRAELHHEERIQNEAGLVWGNDSTVEIEKLEKQVAALKLMRNAKRRGLGLLSKVLNEQTEHRTGGRSSSEAAQNVKQADRTTAVEDNNTGLSSDPKMPTVQRRVTMDEVEDEADTKRPTESQSPVEARDGTDKGAKYTRAMTFPIAVQTSDAELEWAQQVLQDSVELSEPTDSARAEIVFGSQSRRHIRAAHREASRQDGLDRSRRRNGAADQRVHEWRERQRSRVRSPEGGSELALASK</sequence>
<feature type="compositionally biased region" description="Basic and acidic residues" evidence="1">
    <location>
        <begin position="413"/>
        <end position="423"/>
    </location>
</feature>
<feature type="region of interest" description="Disordered" evidence="1">
    <location>
        <begin position="124"/>
        <end position="159"/>
    </location>
</feature>
<gene>
    <name evidence="2" type="ORF">Daus18300_005641</name>
</gene>
<reference evidence="2 3" key="1">
    <citation type="journal article" date="2024" name="IMA Fungus">
        <title>IMA Genome - F19 : A genome assembly and annotation guide to empower mycologists, including annotated draft genome sequences of Ceratocystis pirilliformis, Diaporthe australafricana, Fusarium ophioides, Paecilomyces lecythidis, and Sporothrix stenoceras.</title>
        <authorList>
            <person name="Aylward J."/>
            <person name="Wilson A.M."/>
            <person name="Visagie C.M."/>
            <person name="Spraker J."/>
            <person name="Barnes I."/>
            <person name="Buitendag C."/>
            <person name="Ceriani C."/>
            <person name="Del Mar Angel L."/>
            <person name="du Plessis D."/>
            <person name="Fuchs T."/>
            <person name="Gasser K."/>
            <person name="Kramer D."/>
            <person name="Li W."/>
            <person name="Munsamy K."/>
            <person name="Piso A."/>
            <person name="Price J.L."/>
            <person name="Sonnekus B."/>
            <person name="Thomas C."/>
            <person name="van der Nest A."/>
            <person name="van Dijk A."/>
            <person name="van Heerden A."/>
            <person name="van Vuuren N."/>
            <person name="Yilmaz N."/>
            <person name="Duong T.A."/>
            <person name="van der Merwe N.A."/>
            <person name="Wingfield M.J."/>
            <person name="Wingfield B.D."/>
        </authorList>
    </citation>
    <scope>NUCLEOTIDE SEQUENCE [LARGE SCALE GENOMIC DNA]</scope>
    <source>
        <strain evidence="2 3">CMW 18300</strain>
    </source>
</reference>
<evidence type="ECO:0008006" key="4">
    <source>
        <dbReference type="Google" id="ProtNLM"/>
    </source>
</evidence>
<feature type="compositionally biased region" description="Basic and acidic residues" evidence="1">
    <location>
        <begin position="326"/>
        <end position="335"/>
    </location>
</feature>
<feature type="compositionally biased region" description="Basic and acidic residues" evidence="1">
    <location>
        <begin position="391"/>
        <end position="403"/>
    </location>
</feature>
<evidence type="ECO:0000256" key="1">
    <source>
        <dbReference type="SAM" id="MobiDB-lite"/>
    </source>
</evidence>
<evidence type="ECO:0000313" key="2">
    <source>
        <dbReference type="EMBL" id="KAL1869105.1"/>
    </source>
</evidence>
<accession>A0ABR3X008</accession>
<name>A0ABR3X008_9PEZI</name>
<feature type="compositionally biased region" description="Polar residues" evidence="1">
    <location>
        <begin position="265"/>
        <end position="276"/>
    </location>
</feature>
<comment type="caution">
    <text evidence="2">The sequence shown here is derived from an EMBL/GenBank/DDBJ whole genome shotgun (WGS) entry which is preliminary data.</text>
</comment>
<keyword evidence="3" id="KW-1185">Reference proteome</keyword>
<organism evidence="2 3">
    <name type="scientific">Diaporthe australafricana</name>
    <dbReference type="NCBI Taxonomy" id="127596"/>
    <lineage>
        <taxon>Eukaryota</taxon>
        <taxon>Fungi</taxon>
        <taxon>Dikarya</taxon>
        <taxon>Ascomycota</taxon>
        <taxon>Pezizomycotina</taxon>
        <taxon>Sordariomycetes</taxon>
        <taxon>Sordariomycetidae</taxon>
        <taxon>Diaporthales</taxon>
        <taxon>Diaporthaceae</taxon>
        <taxon>Diaporthe</taxon>
    </lineage>
</organism>
<dbReference type="Proteomes" id="UP001583177">
    <property type="component" value="Unassembled WGS sequence"/>
</dbReference>
<feature type="compositionally biased region" description="Basic and acidic residues" evidence="1">
    <location>
        <begin position="126"/>
        <end position="135"/>
    </location>
</feature>
<dbReference type="EMBL" id="JAWRVE010000042">
    <property type="protein sequence ID" value="KAL1869105.1"/>
    <property type="molecule type" value="Genomic_DNA"/>
</dbReference>
<evidence type="ECO:0000313" key="3">
    <source>
        <dbReference type="Proteomes" id="UP001583177"/>
    </source>
</evidence>